<accession>A0ABZ2UEL7</accession>
<protein>
    <submittedName>
        <fullName evidence="1">Uncharacterized protein</fullName>
    </submittedName>
</protein>
<dbReference type="Proteomes" id="UP001623852">
    <property type="component" value="Chromosome"/>
</dbReference>
<reference evidence="1 2" key="1">
    <citation type="submission" date="2024-03" db="EMBL/GenBank/DDBJ databases">
        <title>Flavobacterium soyae.</title>
        <authorList>
            <person name="Zheng W."/>
        </authorList>
    </citation>
    <scope>NUCLEOTIDE SEQUENCE [LARGE SCALE GENOMIC DNA]</scope>
    <source>
        <strain evidence="1 2">55</strain>
    </source>
</reference>
<sequence>MYQKKTDRLKFKILSELKISTKYKQDNINTNITPMAKLYVNERFVSSLK</sequence>
<evidence type="ECO:0000313" key="2">
    <source>
        <dbReference type="Proteomes" id="UP001623852"/>
    </source>
</evidence>
<dbReference type="RefSeq" id="WP_406843515.1">
    <property type="nucleotide sequence ID" value="NZ_CP150845.1"/>
</dbReference>
<organism evidence="1 2">
    <name type="scientific">Flavobacterium soyae</name>
    <dbReference type="NCBI Taxonomy" id="2903098"/>
    <lineage>
        <taxon>Bacteria</taxon>
        <taxon>Pseudomonadati</taxon>
        <taxon>Bacteroidota</taxon>
        <taxon>Flavobacteriia</taxon>
        <taxon>Flavobacteriales</taxon>
        <taxon>Flavobacteriaceae</taxon>
        <taxon>Flavobacterium</taxon>
    </lineage>
</organism>
<keyword evidence="2" id="KW-1185">Reference proteome</keyword>
<dbReference type="EMBL" id="CP150845">
    <property type="protein sequence ID" value="WYZ18614.1"/>
    <property type="molecule type" value="Genomic_DNA"/>
</dbReference>
<gene>
    <name evidence="1" type="ORF">AABD74_15755</name>
</gene>
<name>A0ABZ2UEL7_9FLAO</name>
<evidence type="ECO:0000313" key="1">
    <source>
        <dbReference type="EMBL" id="WYZ18614.1"/>
    </source>
</evidence>
<proteinExistence type="predicted"/>